<sequence length="62" mass="7136">MSKIKTTTIYYSLWQLVLMLVSCVTDSTTGGNYRESVVKTKNRQAIGTVNVFMIREKKYLNI</sequence>
<proteinExistence type="predicted"/>
<name>A0A382KJE7_9ZZZZ</name>
<evidence type="ECO:0008006" key="2">
    <source>
        <dbReference type="Google" id="ProtNLM"/>
    </source>
</evidence>
<evidence type="ECO:0000313" key="1">
    <source>
        <dbReference type="EMBL" id="SVC23462.1"/>
    </source>
</evidence>
<dbReference type="EMBL" id="UINC01080485">
    <property type="protein sequence ID" value="SVC23462.1"/>
    <property type="molecule type" value="Genomic_DNA"/>
</dbReference>
<organism evidence="1">
    <name type="scientific">marine metagenome</name>
    <dbReference type="NCBI Taxonomy" id="408172"/>
    <lineage>
        <taxon>unclassified sequences</taxon>
        <taxon>metagenomes</taxon>
        <taxon>ecological metagenomes</taxon>
    </lineage>
</organism>
<reference evidence="1" key="1">
    <citation type="submission" date="2018-05" db="EMBL/GenBank/DDBJ databases">
        <authorList>
            <person name="Lanie J.A."/>
            <person name="Ng W.-L."/>
            <person name="Kazmierczak K.M."/>
            <person name="Andrzejewski T.M."/>
            <person name="Davidsen T.M."/>
            <person name="Wayne K.J."/>
            <person name="Tettelin H."/>
            <person name="Glass J.I."/>
            <person name="Rusch D."/>
            <person name="Podicherti R."/>
            <person name="Tsui H.-C.T."/>
            <person name="Winkler M.E."/>
        </authorList>
    </citation>
    <scope>NUCLEOTIDE SEQUENCE</scope>
</reference>
<gene>
    <name evidence="1" type="ORF">METZ01_LOCUS276316</name>
</gene>
<dbReference type="PROSITE" id="PS51257">
    <property type="entry name" value="PROKAR_LIPOPROTEIN"/>
    <property type="match status" value="1"/>
</dbReference>
<dbReference type="AlphaFoldDB" id="A0A382KJE7"/>
<accession>A0A382KJE7</accession>
<protein>
    <recommendedName>
        <fullName evidence="2">Lipoprotein</fullName>
    </recommendedName>
</protein>